<dbReference type="InterPro" id="IPR012334">
    <property type="entry name" value="Pectin_lyas_fold"/>
</dbReference>
<dbReference type="InterPro" id="IPR011050">
    <property type="entry name" value="Pectin_lyase_fold/virulence"/>
</dbReference>
<comment type="caution">
    <text evidence="2">The sequence shown here is derived from an EMBL/GenBank/DDBJ whole genome shotgun (WGS) entry which is preliminary data.</text>
</comment>
<feature type="domain" description="Chitin-binding type-3" evidence="1">
    <location>
        <begin position="119"/>
        <end position="164"/>
    </location>
</feature>
<evidence type="ECO:0000259" key="1">
    <source>
        <dbReference type="SMART" id="SM00495"/>
    </source>
</evidence>
<dbReference type="Proteomes" id="UP000240530">
    <property type="component" value="Unassembled WGS sequence"/>
</dbReference>
<dbReference type="Gene3D" id="2.160.20.10">
    <property type="entry name" value="Single-stranded right-handed beta-helix, Pectin lyase-like"/>
    <property type="match status" value="2"/>
</dbReference>
<dbReference type="GO" id="GO:0004553">
    <property type="term" value="F:hydrolase activity, hydrolyzing O-glycosyl compounds"/>
    <property type="evidence" value="ECO:0007669"/>
    <property type="project" value="InterPro"/>
</dbReference>
<dbReference type="GO" id="GO:0005576">
    <property type="term" value="C:extracellular region"/>
    <property type="evidence" value="ECO:0007669"/>
    <property type="project" value="InterPro"/>
</dbReference>
<dbReference type="EMBL" id="PYNS01000010">
    <property type="protein sequence ID" value="PSV10738.1"/>
    <property type="molecule type" value="Genomic_DNA"/>
</dbReference>
<dbReference type="PANTHER" id="PTHR36453">
    <property type="entry name" value="SECRETED PROTEIN-RELATED"/>
    <property type="match status" value="1"/>
</dbReference>
<gene>
    <name evidence="2" type="ORF">C0W93_10520</name>
</gene>
<dbReference type="AlphaFoldDB" id="A0A2T3KV36"/>
<protein>
    <recommendedName>
        <fullName evidence="1">Chitin-binding type-3 domain-containing protein</fullName>
    </recommendedName>
</protein>
<reference evidence="2 3" key="1">
    <citation type="submission" date="2018-03" db="EMBL/GenBank/DDBJ databases">
        <title>Whole genome sequencing of Histamine producing bacteria.</title>
        <authorList>
            <person name="Butler K."/>
        </authorList>
    </citation>
    <scope>NUCLEOTIDE SEQUENCE [LARGE SCALE GENOMIC DNA]</scope>
    <source>
        <strain evidence="2 3">Res.4.1</strain>
    </source>
</reference>
<sequence length="945" mass="104188">MNRSLSYLTLSLFSVGAIAVPIEWINGKTKVVDGDIVTYNEQCYIAQNNPGSWETPSPSSNWFWQLTECNGTPLPTCNDNQELIDGICVDIVEPVVCPNGQILVDNICVDETAPPLSGITLWVAGETKVNNGDIVSYKSQCFEAKNSPGIWETPKSSSWFWNETNCPDTPLEPIECPDGSSAPTIEECPAEPPKEVTCPDGTITESYASCPATQAIFVSPDGNDNNNGSFTKPYKTLKKALSQAKAGSIIELAEGRYKTAEVIDKANGISEAPIVIRGNNSVFDGTIDITTPWQQHDGNIYKTQINQDIWQLFIDDKMVMSARWPNAQLSDGSLWDMKSTWRHQAPESRFGEMIDERPYKKITVKSSGNEYQPLPTGVNTQSLADSGIDATGAIAIMNIGSWLNWAQVIDSHTVGSNRFAYSTDFSKSGTAMKKAATNMLSKGGFWANKNGKYEEGHYYLEGKLELLDSPNEWFFDKQTKTVYLWAPNDADPNQLHIRGKHQTYGLTIRNSSHLIFDNVDFFATAFTVISSQSITFNDLDAQYYAYSKRMLGDLTRPQTIKFINNNKAITETQNKITNSYLAYTDGPAFEMIKENSNIVDNNLIHDIDYSNLGTGGEGSINMASQSQNITFSNNTFHTAGNSEGVRVGARSKVIGNHVYNTSLLQHDGAAINVGIDEQAGTEIAYNWVHDTPKAGIRFDGVEGAAKTGKDGLVHHNVVWNSAFNIIKGDTQGTYNNLMFNNIITDLIIFNKASAGGLNYSSETLNNLVGTLQGRKSGTSEQLAVPGIVANNITGNTSKILSHLKGAYWGDFRPKDNAVIIDMGTSNSSLMAIEHLGSFPDIGAYEYRDPNTWIPGHSHSIASNPVPFDKATNVDLNIELMFSQDLNRFSYDVYLGKNIDALLPVDKIDNKYSLNDLSPNTQYYWRVDVIENNKVTTGDIWSFSTK</sequence>
<dbReference type="SMART" id="SM00495">
    <property type="entry name" value="ChtBD3"/>
    <property type="match status" value="2"/>
</dbReference>
<dbReference type="Pfam" id="PF07602">
    <property type="entry name" value="DUF1565"/>
    <property type="match status" value="1"/>
</dbReference>
<name>A0A2T3KV36_PHOLD</name>
<organism evidence="2 3">
    <name type="scientific">Photobacterium leiognathi subsp. mandapamensis</name>
    <name type="common">Photobacterium mandapamensis</name>
    <dbReference type="NCBI Taxonomy" id="48408"/>
    <lineage>
        <taxon>Bacteria</taxon>
        <taxon>Pseudomonadati</taxon>
        <taxon>Pseudomonadota</taxon>
        <taxon>Gammaproteobacteria</taxon>
        <taxon>Vibrionales</taxon>
        <taxon>Vibrionaceae</taxon>
        <taxon>Photobacterium</taxon>
    </lineage>
</organism>
<dbReference type="GO" id="GO:0030246">
    <property type="term" value="F:carbohydrate binding"/>
    <property type="evidence" value="ECO:0007669"/>
    <property type="project" value="InterPro"/>
</dbReference>
<dbReference type="InterPro" id="IPR011459">
    <property type="entry name" value="DUF1565"/>
</dbReference>
<feature type="domain" description="Chitin-binding type-3" evidence="1">
    <location>
        <begin position="23"/>
        <end position="67"/>
    </location>
</feature>
<dbReference type="GO" id="GO:0005975">
    <property type="term" value="P:carbohydrate metabolic process"/>
    <property type="evidence" value="ECO:0007669"/>
    <property type="project" value="InterPro"/>
</dbReference>
<dbReference type="SUPFAM" id="SSF51126">
    <property type="entry name" value="Pectin lyase-like"/>
    <property type="match status" value="1"/>
</dbReference>
<dbReference type="PANTHER" id="PTHR36453:SF1">
    <property type="entry name" value="RIGHT HANDED BETA HELIX DOMAIN-CONTAINING PROTEIN"/>
    <property type="match status" value="1"/>
</dbReference>
<evidence type="ECO:0000313" key="2">
    <source>
        <dbReference type="EMBL" id="PSV10738.1"/>
    </source>
</evidence>
<accession>A0A2T3KV36</accession>
<proteinExistence type="predicted"/>
<dbReference type="RefSeq" id="WP_107185019.1">
    <property type="nucleotide sequence ID" value="NZ_JAWQGC010000002.1"/>
</dbReference>
<dbReference type="InterPro" id="IPR003610">
    <property type="entry name" value="CBM5/12"/>
</dbReference>
<evidence type="ECO:0000313" key="3">
    <source>
        <dbReference type="Proteomes" id="UP000240530"/>
    </source>
</evidence>